<dbReference type="AlphaFoldDB" id="A0A1V3X2T1"/>
<dbReference type="EMBL" id="MVBM01000004">
    <property type="protein sequence ID" value="OOK73594.1"/>
    <property type="molecule type" value="Genomic_DNA"/>
</dbReference>
<comment type="caution">
    <text evidence="2">The sequence shown here is derived from an EMBL/GenBank/DDBJ whole genome shotgun (WGS) entry which is preliminary data.</text>
</comment>
<dbReference type="Proteomes" id="UP000189229">
    <property type="component" value="Unassembled WGS sequence"/>
</dbReference>
<evidence type="ECO:0000313" key="3">
    <source>
        <dbReference type="Proteomes" id="UP000189229"/>
    </source>
</evidence>
<sequence length="58" mass="6049">MSTPSVSVGSRRSAGAIQRPGANNRRAPCSSTGLADRVDRGSLQPSGLRHGHVLLDHT</sequence>
<protein>
    <submittedName>
        <fullName evidence="2">Uncharacterized protein</fullName>
    </submittedName>
</protein>
<proteinExistence type="predicted"/>
<organism evidence="2 3">
    <name type="scientific">Mycobacterium kansasii</name>
    <dbReference type="NCBI Taxonomy" id="1768"/>
    <lineage>
        <taxon>Bacteria</taxon>
        <taxon>Bacillati</taxon>
        <taxon>Actinomycetota</taxon>
        <taxon>Actinomycetes</taxon>
        <taxon>Mycobacteriales</taxon>
        <taxon>Mycobacteriaceae</taxon>
        <taxon>Mycobacterium</taxon>
    </lineage>
</organism>
<evidence type="ECO:0000256" key="1">
    <source>
        <dbReference type="SAM" id="MobiDB-lite"/>
    </source>
</evidence>
<name>A0A1V3X2T1_MYCKA</name>
<reference evidence="2 3" key="1">
    <citation type="submission" date="2017-02" db="EMBL/GenBank/DDBJ databases">
        <title>Complete genome sequences of Mycobacterium kansasii strains isolated from rhesus macaques.</title>
        <authorList>
            <person name="Panda A."/>
            <person name="Nagaraj S."/>
            <person name="Zhao X."/>
            <person name="Tettelin H."/>
            <person name="Detolla L.J."/>
        </authorList>
    </citation>
    <scope>NUCLEOTIDE SEQUENCE [LARGE SCALE GENOMIC DNA]</scope>
    <source>
        <strain evidence="2 3">11-3813</strain>
    </source>
</reference>
<feature type="compositionally biased region" description="Polar residues" evidence="1">
    <location>
        <begin position="1"/>
        <end position="10"/>
    </location>
</feature>
<gene>
    <name evidence="2" type="ORF">BZL30_4976</name>
</gene>
<evidence type="ECO:0000313" key="2">
    <source>
        <dbReference type="EMBL" id="OOK73594.1"/>
    </source>
</evidence>
<feature type="region of interest" description="Disordered" evidence="1">
    <location>
        <begin position="1"/>
        <end position="58"/>
    </location>
</feature>
<accession>A0A1V3X2T1</accession>